<dbReference type="Proteomes" id="UP000198977">
    <property type="component" value="Unassembled WGS sequence"/>
</dbReference>
<dbReference type="InterPro" id="IPR005814">
    <property type="entry name" value="Aminotrans_3"/>
</dbReference>
<dbReference type="AlphaFoldDB" id="A0A1I1XUM6"/>
<dbReference type="SUPFAM" id="SSF53383">
    <property type="entry name" value="PLP-dependent transferases"/>
    <property type="match status" value="1"/>
</dbReference>
<comment type="cofactor">
    <cofactor evidence="1">
        <name>pyridoxal 5'-phosphate</name>
        <dbReference type="ChEBI" id="CHEBI:597326"/>
    </cofactor>
</comment>
<evidence type="ECO:0000256" key="1">
    <source>
        <dbReference type="ARBA" id="ARBA00001933"/>
    </source>
</evidence>
<dbReference type="EMBL" id="FOMW01000005">
    <property type="protein sequence ID" value="SFE10899.1"/>
    <property type="molecule type" value="Genomic_DNA"/>
</dbReference>
<dbReference type="PANTHER" id="PTHR43713:SF3">
    <property type="entry name" value="GLUTAMATE-1-SEMIALDEHYDE 2,1-AMINOMUTASE 1, CHLOROPLASTIC-RELATED"/>
    <property type="match status" value="1"/>
</dbReference>
<dbReference type="GO" id="GO:0008483">
    <property type="term" value="F:transaminase activity"/>
    <property type="evidence" value="ECO:0007669"/>
    <property type="project" value="InterPro"/>
</dbReference>
<proteinExistence type="inferred from homology"/>
<keyword evidence="2 3" id="KW-0663">Pyridoxal phosphate</keyword>
<evidence type="ECO:0000256" key="3">
    <source>
        <dbReference type="RuleBase" id="RU003560"/>
    </source>
</evidence>
<dbReference type="STRING" id="74348.SAMN04488523_10527"/>
<accession>A0A1I1XUM6</accession>
<comment type="similarity">
    <text evidence="3">Belongs to the class-III pyridoxal-phosphate-dependent aminotransferase family.</text>
</comment>
<dbReference type="OrthoDB" id="9801052at2"/>
<evidence type="ECO:0000313" key="5">
    <source>
        <dbReference type="Proteomes" id="UP000198977"/>
    </source>
</evidence>
<dbReference type="PANTHER" id="PTHR43713">
    <property type="entry name" value="GLUTAMATE-1-SEMIALDEHYDE 2,1-AMINOMUTASE"/>
    <property type="match status" value="1"/>
</dbReference>
<dbReference type="Pfam" id="PF00202">
    <property type="entry name" value="Aminotran_3"/>
    <property type="match status" value="1"/>
</dbReference>
<protein>
    <submittedName>
        <fullName evidence="4">Glutamate-1-semialdehyde 2,1-aminomutase</fullName>
    </submittedName>
</protein>
<gene>
    <name evidence="4" type="ORF">SAMN04488523_10527</name>
</gene>
<keyword evidence="5" id="KW-1185">Reference proteome</keyword>
<organism evidence="4 5">
    <name type="scientific">Sulfitobacter brevis</name>
    <dbReference type="NCBI Taxonomy" id="74348"/>
    <lineage>
        <taxon>Bacteria</taxon>
        <taxon>Pseudomonadati</taxon>
        <taxon>Pseudomonadota</taxon>
        <taxon>Alphaproteobacteria</taxon>
        <taxon>Rhodobacterales</taxon>
        <taxon>Roseobacteraceae</taxon>
        <taxon>Sulfitobacter</taxon>
    </lineage>
</organism>
<dbReference type="Gene3D" id="3.90.1150.10">
    <property type="entry name" value="Aspartate Aminotransferase, domain 1"/>
    <property type="match status" value="1"/>
</dbReference>
<sequence length="422" mass="44698">MTLQHAQTNSPRDRILRERAAYVIPGGMWGHQRAAALPSGYPQYFSSGKGARVTDVDGREYIDFMCAWGPVILGHLHPTVEAAVAQQSAQGVCLNGPTEHAVTLAERLVAMVTHADWALFQKNGSDAMTTCVTVARAETGRRKVLVAHGAYHGAVPWCSPSLVGVTSEDRAHLLHFTFNDTASLAQAVEAAGEDLAAIVVSAFRHDLGVPQEMPSAAFAKAARAACDYAGAALIVDDVRAGFRLNLAGSWQTHGVAADLSAFSKAIANGHALAAVTGNDRFREAASRVFVTGSFWYSGAQMAAAIATLDELSRIDGPAVMQRAGQRLRDGLDAQAAHYGFELRQSGPPAMPLVQFNGDDATATLGDAFCTEALRRGVYLHHRHNMFLGTAHTDAEIDSALDATEGAFAALAKTRPLPSGEAA</sequence>
<dbReference type="InterPro" id="IPR015421">
    <property type="entry name" value="PyrdxlP-dep_Trfase_major"/>
</dbReference>
<dbReference type="Gene3D" id="3.40.640.10">
    <property type="entry name" value="Type I PLP-dependent aspartate aminotransferase-like (Major domain)"/>
    <property type="match status" value="1"/>
</dbReference>
<dbReference type="RefSeq" id="WP_093923297.1">
    <property type="nucleotide sequence ID" value="NZ_FOMW01000005.1"/>
</dbReference>
<dbReference type="InterPro" id="IPR015424">
    <property type="entry name" value="PyrdxlP-dep_Trfase"/>
</dbReference>
<evidence type="ECO:0000256" key="2">
    <source>
        <dbReference type="ARBA" id="ARBA00022898"/>
    </source>
</evidence>
<evidence type="ECO:0000313" key="4">
    <source>
        <dbReference type="EMBL" id="SFE10899.1"/>
    </source>
</evidence>
<reference evidence="5" key="1">
    <citation type="submission" date="2016-10" db="EMBL/GenBank/DDBJ databases">
        <authorList>
            <person name="Varghese N."/>
            <person name="Submissions S."/>
        </authorList>
    </citation>
    <scope>NUCLEOTIDE SEQUENCE [LARGE SCALE GENOMIC DNA]</scope>
    <source>
        <strain evidence="5">DSM 11443</strain>
    </source>
</reference>
<dbReference type="GO" id="GO:0030170">
    <property type="term" value="F:pyridoxal phosphate binding"/>
    <property type="evidence" value="ECO:0007669"/>
    <property type="project" value="InterPro"/>
</dbReference>
<dbReference type="InterPro" id="IPR015422">
    <property type="entry name" value="PyrdxlP-dep_Trfase_small"/>
</dbReference>
<name>A0A1I1XUM6_9RHOB</name>